<keyword evidence="2" id="KW-1185">Reference proteome</keyword>
<comment type="caution">
    <text evidence="1">The sequence shown here is derived from an EMBL/GenBank/DDBJ whole genome shotgun (WGS) entry which is preliminary data.</text>
</comment>
<organism evidence="1 2">
    <name type="scientific">Marasmius crinis-equi</name>
    <dbReference type="NCBI Taxonomy" id="585013"/>
    <lineage>
        <taxon>Eukaryota</taxon>
        <taxon>Fungi</taxon>
        <taxon>Dikarya</taxon>
        <taxon>Basidiomycota</taxon>
        <taxon>Agaricomycotina</taxon>
        <taxon>Agaricomycetes</taxon>
        <taxon>Agaricomycetidae</taxon>
        <taxon>Agaricales</taxon>
        <taxon>Marasmiineae</taxon>
        <taxon>Marasmiaceae</taxon>
        <taxon>Marasmius</taxon>
    </lineage>
</organism>
<proteinExistence type="predicted"/>
<evidence type="ECO:0000313" key="1">
    <source>
        <dbReference type="EMBL" id="KAL0563328.1"/>
    </source>
</evidence>
<sequence>VTGSSYVQEDSVRQRVDGSEGYVQRREVEERWSKIVQAQTTRVDKRNESCGLTPDKVAAQWKLDSQYLESYLRNLKTSCQQELNNNPIQYFDQLYQDLVSQQAFRCQVAHEVAMSCQV</sequence>
<name>A0ABR3EKE8_9AGAR</name>
<gene>
    <name evidence="1" type="ORF">V5O48_018743</name>
</gene>
<evidence type="ECO:0000313" key="2">
    <source>
        <dbReference type="Proteomes" id="UP001465976"/>
    </source>
</evidence>
<protein>
    <submittedName>
        <fullName evidence="1">Uncharacterized protein</fullName>
    </submittedName>
</protein>
<reference evidence="1 2" key="1">
    <citation type="submission" date="2024-02" db="EMBL/GenBank/DDBJ databases">
        <title>A draft genome for the cacao thread blight pathogen Marasmius crinis-equi.</title>
        <authorList>
            <person name="Cohen S.P."/>
            <person name="Baruah I.K."/>
            <person name="Amoako-Attah I."/>
            <person name="Bukari Y."/>
            <person name="Meinhardt L.W."/>
            <person name="Bailey B.A."/>
        </authorList>
    </citation>
    <scope>NUCLEOTIDE SEQUENCE [LARGE SCALE GENOMIC DNA]</scope>
    <source>
        <strain evidence="1 2">GH-76</strain>
    </source>
</reference>
<dbReference type="EMBL" id="JBAHYK010003651">
    <property type="protein sequence ID" value="KAL0563328.1"/>
    <property type="molecule type" value="Genomic_DNA"/>
</dbReference>
<feature type="non-terminal residue" evidence="1">
    <location>
        <position position="1"/>
    </location>
</feature>
<accession>A0ABR3EKE8</accession>
<dbReference type="Proteomes" id="UP001465976">
    <property type="component" value="Unassembled WGS sequence"/>
</dbReference>